<evidence type="ECO:0000256" key="1">
    <source>
        <dbReference type="SAM" id="SignalP"/>
    </source>
</evidence>
<reference evidence="3 4" key="1">
    <citation type="submission" date="2024-09" db="EMBL/GenBank/DDBJ databases">
        <authorList>
            <person name="Sun Q."/>
            <person name="Mori K."/>
        </authorList>
    </citation>
    <scope>NUCLEOTIDE SEQUENCE [LARGE SCALE GENOMIC DNA]</scope>
    <source>
        <strain evidence="3 4">CECT 7908</strain>
    </source>
</reference>
<dbReference type="Pfam" id="PF13568">
    <property type="entry name" value="OMP_b-brl_2"/>
    <property type="match status" value="1"/>
</dbReference>
<evidence type="ECO:0000313" key="3">
    <source>
        <dbReference type="EMBL" id="MFB9062543.1"/>
    </source>
</evidence>
<gene>
    <name evidence="3" type="ORF">ACFFUQ_00825</name>
</gene>
<keyword evidence="1" id="KW-0732">Signal</keyword>
<keyword evidence="4" id="KW-1185">Reference proteome</keyword>
<organism evidence="3 4">
    <name type="scientific">Flavobacterium branchiarum</name>
    <dbReference type="NCBI Taxonomy" id="1114870"/>
    <lineage>
        <taxon>Bacteria</taxon>
        <taxon>Pseudomonadati</taxon>
        <taxon>Bacteroidota</taxon>
        <taxon>Flavobacteriia</taxon>
        <taxon>Flavobacteriales</taxon>
        <taxon>Flavobacteriaceae</taxon>
        <taxon>Flavobacterium</taxon>
    </lineage>
</organism>
<dbReference type="EMBL" id="JBHMEX010000003">
    <property type="protein sequence ID" value="MFB9062543.1"/>
    <property type="molecule type" value="Genomic_DNA"/>
</dbReference>
<name>A0ABV5FG93_9FLAO</name>
<protein>
    <submittedName>
        <fullName evidence="3">Porin family protein</fullName>
    </submittedName>
</protein>
<dbReference type="Proteomes" id="UP001589589">
    <property type="component" value="Unassembled WGS sequence"/>
</dbReference>
<accession>A0ABV5FG93</accession>
<feature type="chain" id="PRO_5046987572" evidence="1">
    <location>
        <begin position="22"/>
        <end position="202"/>
    </location>
</feature>
<sequence>MNYKHLLFSILACVTIIQVQAQVTFKPGLRAGLNFSTFTETHSSYKTGFYVGGFGEIKLAKRYTLQPEITYTEQGSNNVTETYYDYFTNTEKIERKDLKLNYLSTAVMNKFTFGNGFQLQVGPTLDFVLNDNLKRRFSDVDLAIVAGIGYKLPSGLTLEARVKKGIIDVLDDNYSANNNDNLFGDYNTNFLFQLGASYSFGK</sequence>
<feature type="signal peptide" evidence="1">
    <location>
        <begin position="1"/>
        <end position="21"/>
    </location>
</feature>
<dbReference type="RefSeq" id="WP_290267495.1">
    <property type="nucleotide sequence ID" value="NZ_JAUFQQ010000005.1"/>
</dbReference>
<evidence type="ECO:0000259" key="2">
    <source>
        <dbReference type="Pfam" id="PF13568"/>
    </source>
</evidence>
<dbReference type="InterPro" id="IPR025665">
    <property type="entry name" value="Beta-barrel_OMP_2"/>
</dbReference>
<feature type="domain" description="Outer membrane protein beta-barrel" evidence="2">
    <location>
        <begin position="20"/>
        <end position="170"/>
    </location>
</feature>
<proteinExistence type="predicted"/>
<comment type="caution">
    <text evidence="3">The sequence shown here is derived from an EMBL/GenBank/DDBJ whole genome shotgun (WGS) entry which is preliminary data.</text>
</comment>
<evidence type="ECO:0000313" key="4">
    <source>
        <dbReference type="Proteomes" id="UP001589589"/>
    </source>
</evidence>